<dbReference type="InterPro" id="IPR002575">
    <property type="entry name" value="Aminoglycoside_PTrfase"/>
</dbReference>
<dbReference type="InterPro" id="IPR011009">
    <property type="entry name" value="Kinase-like_dom_sf"/>
</dbReference>
<dbReference type="Proteomes" id="UP000027309">
    <property type="component" value="Unassembled WGS sequence"/>
</dbReference>
<keyword evidence="2" id="KW-0808">Transferase</keyword>
<dbReference type="SUPFAM" id="SSF56112">
    <property type="entry name" value="Protein kinase-like (PK-like)"/>
    <property type="match status" value="1"/>
</dbReference>
<accession>A0A836LYD1</accession>
<sequence length="310" mass="35250">MKDLVDLKNKIQAKTLDLVNQREGVSVYKAETSQGIVFVKADMNRIANDRYCEILEALTEFALVPKVLNKFEWGDCAVVVMSTIEGNQINYILEHCSRADKILLLRGAGLTLGNIHQAFKPTQLLKMKFWQDRDTVLVNSNLWNLHLDAMISKWLSRVNRSSSDYNEFKDQLDELLKYCKNLREPKCLNLLHCDYTGRNILADENNNISGVLDFDAARIGDAVYDLAKLVWVDIDFSDLELRNAFLQGWELTYGEKVPQKEFLCYVGIQCLAAIAWTDKNPSIEGSALFRATAIKTLKDALSELHVDLGH</sequence>
<dbReference type="AlphaFoldDB" id="A0A836LYD1"/>
<reference evidence="2 3" key="1">
    <citation type="submission" date="2014-04" db="EMBL/GenBank/DDBJ databases">
        <title>Comparative genomics and transcriptomics to identify genetic mechanisms underlying the emergence of carbapenem resistant Acinetobacter baumannii (CRAb).</title>
        <authorList>
            <person name="Harris A.D."/>
            <person name="Johnson K.J."/>
            <person name="George J."/>
            <person name="Nadendla S."/>
            <person name="Daugherty S.C."/>
            <person name="Parankush S."/>
            <person name="Sadzewicz L."/>
            <person name="Tallon L."/>
            <person name="Sengamalay N."/>
            <person name="Hazen T.H."/>
            <person name="Rasko D.A."/>
        </authorList>
    </citation>
    <scope>NUCLEOTIDE SEQUENCE [LARGE SCALE GENOMIC DNA]</scope>
    <source>
        <strain evidence="2 3">1499986</strain>
    </source>
</reference>
<gene>
    <name evidence="2" type="ORF">J572_2964</name>
</gene>
<evidence type="ECO:0000259" key="1">
    <source>
        <dbReference type="Pfam" id="PF01636"/>
    </source>
</evidence>
<evidence type="ECO:0000313" key="2">
    <source>
        <dbReference type="EMBL" id="KCY00501.1"/>
    </source>
</evidence>
<feature type="domain" description="Aminoglycoside phosphotransferase" evidence="1">
    <location>
        <begin position="53"/>
        <end position="252"/>
    </location>
</feature>
<comment type="caution">
    <text evidence="2">The sequence shown here is derived from an EMBL/GenBank/DDBJ whole genome shotgun (WGS) entry which is preliminary data.</text>
</comment>
<dbReference type="GO" id="GO:0016740">
    <property type="term" value="F:transferase activity"/>
    <property type="evidence" value="ECO:0007669"/>
    <property type="project" value="UniProtKB-KW"/>
</dbReference>
<evidence type="ECO:0000313" key="3">
    <source>
        <dbReference type="Proteomes" id="UP000027309"/>
    </source>
</evidence>
<dbReference type="EMBL" id="JMOA01000043">
    <property type="protein sequence ID" value="KCY00501.1"/>
    <property type="molecule type" value="Genomic_DNA"/>
</dbReference>
<proteinExistence type="predicted"/>
<dbReference type="Pfam" id="PF01636">
    <property type="entry name" value="APH"/>
    <property type="match status" value="1"/>
</dbReference>
<dbReference type="Gene3D" id="3.90.1200.10">
    <property type="match status" value="1"/>
</dbReference>
<organism evidence="2 3">
    <name type="scientific">Acinetobacter baumannii 1499986</name>
    <dbReference type="NCBI Taxonomy" id="1310673"/>
    <lineage>
        <taxon>Bacteria</taxon>
        <taxon>Pseudomonadati</taxon>
        <taxon>Pseudomonadota</taxon>
        <taxon>Gammaproteobacteria</taxon>
        <taxon>Moraxellales</taxon>
        <taxon>Moraxellaceae</taxon>
        <taxon>Acinetobacter</taxon>
        <taxon>Acinetobacter calcoaceticus/baumannii complex</taxon>
    </lineage>
</organism>
<name>A0A836LYD1_ACIBA</name>
<dbReference type="PANTHER" id="PTHR21310">
    <property type="entry name" value="AMINOGLYCOSIDE PHOSPHOTRANSFERASE-RELATED-RELATED"/>
    <property type="match status" value="1"/>
</dbReference>
<dbReference type="InterPro" id="IPR051678">
    <property type="entry name" value="AGP_Transferase"/>
</dbReference>
<protein>
    <submittedName>
        <fullName evidence="2">Phosphotransferase enzyme family protein</fullName>
    </submittedName>
</protein>
<dbReference type="RefSeq" id="WP_031959699.1">
    <property type="nucleotide sequence ID" value="NZ_JMOA01000043.1"/>
</dbReference>